<evidence type="ECO:0000256" key="1">
    <source>
        <dbReference type="SAM" id="Phobius"/>
    </source>
</evidence>
<accession>A0ABT8L4V5</accession>
<proteinExistence type="predicted"/>
<name>A0ABT8L4V5_9BACT</name>
<dbReference type="Proteomes" id="UP001172083">
    <property type="component" value="Unassembled WGS sequence"/>
</dbReference>
<evidence type="ECO:0000313" key="2">
    <source>
        <dbReference type="EMBL" id="MDN5212764.1"/>
    </source>
</evidence>
<gene>
    <name evidence="2" type="ORF">QQ020_11935</name>
</gene>
<comment type="caution">
    <text evidence="2">The sequence shown here is derived from an EMBL/GenBank/DDBJ whole genome shotgun (WGS) entry which is preliminary data.</text>
</comment>
<reference evidence="2" key="1">
    <citation type="submission" date="2023-06" db="EMBL/GenBank/DDBJ databases">
        <title>Genomic of Agaribacillus aureum.</title>
        <authorList>
            <person name="Wang G."/>
        </authorList>
    </citation>
    <scope>NUCLEOTIDE SEQUENCE</scope>
    <source>
        <strain evidence="2">BMA12</strain>
    </source>
</reference>
<feature type="transmembrane region" description="Helical" evidence="1">
    <location>
        <begin position="127"/>
        <end position="146"/>
    </location>
</feature>
<protein>
    <recommendedName>
        <fullName evidence="4">SH3b domain-containing protein</fullName>
    </recommendedName>
</protein>
<dbReference type="RefSeq" id="WP_346758081.1">
    <property type="nucleotide sequence ID" value="NZ_JAUJEB010000001.1"/>
</dbReference>
<feature type="transmembrane region" description="Helical" evidence="1">
    <location>
        <begin position="158"/>
        <end position="177"/>
    </location>
</feature>
<sequence length="243" mass="28184">MPVTSFRLFLLVIFVFGSILASAQTGSSNLKMADSLFAENKFTESFVIYEGLLETRKQSSPQMLLKMAFIKEGLKDYSKALYYLNLYYLQTTDKRVLKKMEELARNHDLTGYEYSDWEFFMMLYRKYNSYITYFLSALALLLFGIIFKQKRRHSSKPVATGILLTFVLAIFFFHINFSDKYNKGIIVQADAYLMDAPSSGADLVNIVDKGHRVKVLDKKDVWVEIEWQGDKAFIRENNIATLH</sequence>
<dbReference type="EMBL" id="JAUJEB010000001">
    <property type="protein sequence ID" value="MDN5212764.1"/>
    <property type="molecule type" value="Genomic_DNA"/>
</dbReference>
<keyword evidence="1" id="KW-0472">Membrane</keyword>
<keyword evidence="1" id="KW-1133">Transmembrane helix</keyword>
<evidence type="ECO:0000313" key="3">
    <source>
        <dbReference type="Proteomes" id="UP001172083"/>
    </source>
</evidence>
<keyword evidence="3" id="KW-1185">Reference proteome</keyword>
<organism evidence="2 3">
    <name type="scientific">Agaribacillus aureus</name>
    <dbReference type="NCBI Taxonomy" id="3051825"/>
    <lineage>
        <taxon>Bacteria</taxon>
        <taxon>Pseudomonadati</taxon>
        <taxon>Bacteroidota</taxon>
        <taxon>Cytophagia</taxon>
        <taxon>Cytophagales</taxon>
        <taxon>Splendidivirgaceae</taxon>
        <taxon>Agaribacillus</taxon>
    </lineage>
</organism>
<evidence type="ECO:0008006" key="4">
    <source>
        <dbReference type="Google" id="ProtNLM"/>
    </source>
</evidence>
<keyword evidence="1" id="KW-0812">Transmembrane</keyword>